<dbReference type="EMBL" id="JASBWT010000017">
    <property type="protein sequence ID" value="KAJ9097201.1"/>
    <property type="molecule type" value="Genomic_DNA"/>
</dbReference>
<dbReference type="Proteomes" id="UP001227268">
    <property type="component" value="Unassembled WGS sequence"/>
</dbReference>
<accession>A0ACC2VEB1</accession>
<organism evidence="1 2">
    <name type="scientific">Naganishia friedmannii</name>
    <dbReference type="NCBI Taxonomy" id="89922"/>
    <lineage>
        <taxon>Eukaryota</taxon>
        <taxon>Fungi</taxon>
        <taxon>Dikarya</taxon>
        <taxon>Basidiomycota</taxon>
        <taxon>Agaricomycotina</taxon>
        <taxon>Tremellomycetes</taxon>
        <taxon>Filobasidiales</taxon>
        <taxon>Filobasidiaceae</taxon>
        <taxon>Naganishia</taxon>
    </lineage>
</organism>
<evidence type="ECO:0000313" key="2">
    <source>
        <dbReference type="Proteomes" id="UP001227268"/>
    </source>
</evidence>
<name>A0ACC2VEB1_9TREE</name>
<sequence>MSSSTSATSAAAAGDTQPKSVKFEVSDVKTHSAPLGDGNYIRTAGCLIIGDEVLNGKTRDSNSNFFAKHMFDLGIELKRIEVIADDEQEIIEAARRMVDKYDFDDITYPSISKAFNLPLSLNSETVSRMQAAIAARGGFQQQTPEQVKARERMALFPTGEGAEVLFVQEDKWVPVVRVMGKLCIFPGIPSLFEQLLIGLTPYLPLPPDSAKPFRHLIFTEMPESSIAPFLTELHNRERKNGVRVGSYPMLYKGVHVSLIGLDEARIREIGQEVAEKLNGQVVEAAK</sequence>
<reference evidence="1" key="1">
    <citation type="submission" date="2023-04" db="EMBL/GenBank/DDBJ databases">
        <title>Draft Genome sequencing of Naganishia species isolated from polar environments using Oxford Nanopore Technology.</title>
        <authorList>
            <person name="Leo P."/>
            <person name="Venkateswaran K."/>
        </authorList>
    </citation>
    <scope>NUCLEOTIDE SEQUENCE</scope>
    <source>
        <strain evidence="1">MNA-CCFEE 5423</strain>
    </source>
</reference>
<proteinExistence type="predicted"/>
<evidence type="ECO:0000313" key="1">
    <source>
        <dbReference type="EMBL" id="KAJ9097201.1"/>
    </source>
</evidence>
<comment type="caution">
    <text evidence="1">The sequence shown here is derived from an EMBL/GenBank/DDBJ whole genome shotgun (WGS) entry which is preliminary data.</text>
</comment>
<gene>
    <name evidence="1" type="ORF">QFC21_004870</name>
</gene>
<protein>
    <submittedName>
        <fullName evidence="1">Uncharacterized protein</fullName>
    </submittedName>
</protein>
<keyword evidence="2" id="KW-1185">Reference proteome</keyword>